<comment type="similarity">
    <text evidence="7">Belongs to the NusA family.</text>
</comment>
<dbReference type="PANTHER" id="PTHR22648:SF0">
    <property type="entry name" value="TRANSCRIPTION TERMINATION_ANTITERMINATION PROTEIN NUSA"/>
    <property type="match status" value="1"/>
</dbReference>
<dbReference type="InterPro" id="IPR058582">
    <property type="entry name" value="KH_NusA_2nd"/>
</dbReference>
<dbReference type="Pfam" id="PF26594">
    <property type="entry name" value="KH_NusA_2nd"/>
    <property type="match status" value="1"/>
</dbReference>
<dbReference type="InterPro" id="IPR012340">
    <property type="entry name" value="NA-bd_OB-fold"/>
</dbReference>
<dbReference type="PANTHER" id="PTHR22648">
    <property type="entry name" value="TRANSCRIPTION TERMINATION FACTOR NUSA"/>
    <property type="match status" value="1"/>
</dbReference>
<dbReference type="SMART" id="SM00316">
    <property type="entry name" value="S1"/>
    <property type="match status" value="1"/>
</dbReference>
<keyword evidence="5 7" id="KW-0805">Transcription regulation</keyword>
<evidence type="ECO:0000256" key="4">
    <source>
        <dbReference type="ARBA" id="ARBA00022884"/>
    </source>
</evidence>
<dbReference type="CDD" id="cd22529">
    <property type="entry name" value="KH-II_NusA_rpt2"/>
    <property type="match status" value="1"/>
</dbReference>
<dbReference type="InterPro" id="IPR030842">
    <property type="entry name" value="TF_NusA_bacterial"/>
</dbReference>
<dbReference type="FunFam" id="3.30.300.20:FF:000002">
    <property type="entry name" value="Transcription termination/antitermination protein NusA"/>
    <property type="match status" value="1"/>
</dbReference>
<dbReference type="Pfam" id="PF08529">
    <property type="entry name" value="NusA_N"/>
    <property type="match status" value="2"/>
</dbReference>
<dbReference type="SUPFAM" id="SSF47794">
    <property type="entry name" value="Rad51 N-terminal domain-like"/>
    <property type="match status" value="1"/>
</dbReference>
<name>A0A7V9ABQ2_9BACT</name>
<proteinExistence type="inferred from homology"/>
<evidence type="ECO:0000256" key="5">
    <source>
        <dbReference type="ARBA" id="ARBA00023015"/>
    </source>
</evidence>
<evidence type="ECO:0000313" key="11">
    <source>
        <dbReference type="Proteomes" id="UP000542342"/>
    </source>
</evidence>
<evidence type="ECO:0000256" key="1">
    <source>
        <dbReference type="ARBA" id="ARBA00022472"/>
    </source>
</evidence>
<dbReference type="Proteomes" id="UP000542342">
    <property type="component" value="Unassembled WGS sequence"/>
</dbReference>
<dbReference type="PROSITE" id="PS50084">
    <property type="entry name" value="KH_TYPE_1"/>
    <property type="match status" value="1"/>
</dbReference>
<keyword evidence="3 7" id="KW-0889">Transcription antitermination</keyword>
<dbReference type="GO" id="GO:0031564">
    <property type="term" value="P:transcription antitermination"/>
    <property type="evidence" value="ECO:0007669"/>
    <property type="project" value="UniProtKB-UniRule"/>
</dbReference>
<feature type="compositionally biased region" description="Polar residues" evidence="8">
    <location>
        <begin position="442"/>
        <end position="454"/>
    </location>
</feature>
<dbReference type="EMBL" id="JACEFB010000005">
    <property type="protein sequence ID" value="MBA2226253.1"/>
    <property type="molecule type" value="Genomic_DNA"/>
</dbReference>
<feature type="region of interest" description="Disordered" evidence="8">
    <location>
        <begin position="391"/>
        <end position="569"/>
    </location>
</feature>
<comment type="subunit">
    <text evidence="7">Monomer. Binds directly to the core enzyme of the DNA-dependent RNA polymerase and to nascent RNA.</text>
</comment>
<evidence type="ECO:0000256" key="2">
    <source>
        <dbReference type="ARBA" id="ARBA00022490"/>
    </source>
</evidence>
<dbReference type="GO" id="GO:0006353">
    <property type="term" value="P:DNA-templated transcription termination"/>
    <property type="evidence" value="ECO:0007669"/>
    <property type="project" value="UniProtKB-UniRule"/>
</dbReference>
<reference evidence="10 11" key="1">
    <citation type="submission" date="2020-07" db="EMBL/GenBank/DDBJ databases">
        <title>Thermogemmata thermophila gen. nov., sp. nov., a novel moderate thermophilic planctomycete from a Kamchatka hot spring.</title>
        <authorList>
            <person name="Elcheninov A.G."/>
            <person name="Podosokorskaya O.A."/>
            <person name="Kovaleva O.L."/>
            <person name="Novikov A."/>
            <person name="Bonch-Osmolovskaya E.A."/>
            <person name="Toshchakov S.V."/>
            <person name="Kublanov I.V."/>
        </authorList>
    </citation>
    <scope>NUCLEOTIDE SEQUENCE [LARGE SCALE GENOMIC DNA]</scope>
    <source>
        <strain evidence="10 11">2918</strain>
    </source>
</reference>
<dbReference type="InterPro" id="IPR025249">
    <property type="entry name" value="TF_NusA_KH_1st"/>
</dbReference>
<dbReference type="InterPro" id="IPR013735">
    <property type="entry name" value="TF_NusA_N"/>
</dbReference>
<keyword evidence="2 7" id="KW-0963">Cytoplasm</keyword>
<dbReference type="InterPro" id="IPR036555">
    <property type="entry name" value="NusA_N_sf"/>
</dbReference>
<dbReference type="Pfam" id="PF00575">
    <property type="entry name" value="S1"/>
    <property type="match status" value="1"/>
</dbReference>
<feature type="compositionally biased region" description="Low complexity" evidence="8">
    <location>
        <begin position="401"/>
        <end position="416"/>
    </location>
</feature>
<dbReference type="HAMAP" id="MF_00945_B">
    <property type="entry name" value="NusA_B"/>
    <property type="match status" value="1"/>
</dbReference>
<dbReference type="InterPro" id="IPR015946">
    <property type="entry name" value="KH_dom-like_a/b"/>
</dbReference>
<dbReference type="SUPFAM" id="SSF50249">
    <property type="entry name" value="Nucleic acid-binding proteins"/>
    <property type="match status" value="1"/>
</dbReference>
<feature type="compositionally biased region" description="Basic and acidic residues" evidence="8">
    <location>
        <begin position="558"/>
        <end position="569"/>
    </location>
</feature>
<dbReference type="InterPro" id="IPR003029">
    <property type="entry name" value="S1_domain"/>
</dbReference>
<dbReference type="InterPro" id="IPR009019">
    <property type="entry name" value="KH_sf_prok-type"/>
</dbReference>
<evidence type="ECO:0000256" key="6">
    <source>
        <dbReference type="ARBA" id="ARBA00023163"/>
    </source>
</evidence>
<dbReference type="GO" id="GO:0003723">
    <property type="term" value="F:RNA binding"/>
    <property type="evidence" value="ECO:0007669"/>
    <property type="project" value="UniProtKB-UniRule"/>
</dbReference>
<dbReference type="InterPro" id="IPR010213">
    <property type="entry name" value="TF_NusA"/>
</dbReference>
<dbReference type="SUPFAM" id="SSF69705">
    <property type="entry name" value="Transcription factor NusA, N-terminal domain"/>
    <property type="match status" value="1"/>
</dbReference>
<dbReference type="Gene3D" id="3.30.300.20">
    <property type="match status" value="2"/>
</dbReference>
<dbReference type="InterPro" id="IPR010995">
    <property type="entry name" value="DNA_repair_Rad51/TF_NusA_a-hlx"/>
</dbReference>
<dbReference type="GO" id="GO:0003700">
    <property type="term" value="F:DNA-binding transcription factor activity"/>
    <property type="evidence" value="ECO:0007669"/>
    <property type="project" value="InterPro"/>
</dbReference>
<comment type="subcellular location">
    <subcellularLocation>
        <location evidence="7">Cytoplasm</location>
    </subcellularLocation>
</comment>
<dbReference type="AlphaFoldDB" id="A0A7V9ABQ2"/>
<evidence type="ECO:0000313" key="10">
    <source>
        <dbReference type="EMBL" id="MBA2226253.1"/>
    </source>
</evidence>
<dbReference type="NCBIfam" id="TIGR01953">
    <property type="entry name" value="NusA"/>
    <property type="match status" value="1"/>
</dbReference>
<evidence type="ECO:0000256" key="7">
    <source>
        <dbReference type="HAMAP-Rule" id="MF_00945"/>
    </source>
</evidence>
<evidence type="ECO:0000259" key="9">
    <source>
        <dbReference type="PROSITE" id="PS50126"/>
    </source>
</evidence>
<dbReference type="Pfam" id="PF13184">
    <property type="entry name" value="KH_NusA_1st"/>
    <property type="match status" value="1"/>
</dbReference>
<keyword evidence="11" id="KW-1185">Reference proteome</keyword>
<comment type="caution">
    <text evidence="10">The sequence shown here is derived from an EMBL/GenBank/DDBJ whole genome shotgun (WGS) entry which is preliminary data.</text>
</comment>
<dbReference type="RefSeq" id="WP_194537697.1">
    <property type="nucleotide sequence ID" value="NZ_JACEFB010000005.1"/>
</dbReference>
<dbReference type="SUPFAM" id="SSF54814">
    <property type="entry name" value="Prokaryotic type KH domain (KH-domain type II)"/>
    <property type="match status" value="2"/>
</dbReference>
<feature type="domain" description="S1 motif" evidence="9">
    <location>
        <begin position="112"/>
        <end position="176"/>
    </location>
</feature>
<dbReference type="FunFam" id="3.30.300.20:FF:000005">
    <property type="entry name" value="Transcription termination/antitermination protein NusA"/>
    <property type="match status" value="1"/>
</dbReference>
<dbReference type="GO" id="GO:0005829">
    <property type="term" value="C:cytosol"/>
    <property type="evidence" value="ECO:0007669"/>
    <property type="project" value="TreeGrafter"/>
</dbReference>
<accession>A0A7V9ABQ2</accession>
<dbReference type="CDD" id="cd04455">
    <property type="entry name" value="S1_NusA"/>
    <property type="match status" value="1"/>
</dbReference>
<evidence type="ECO:0000256" key="3">
    <source>
        <dbReference type="ARBA" id="ARBA00022814"/>
    </source>
</evidence>
<sequence length="569" mass="61517">MATTNKRRDTGREILELVEKLHDERKVPRETILNAISHAIQVAAERHFGVEEGVLVQIDPATGQLIARLGDQEIDPETLGRIAAQSAKQMIIQKIREAESDTIYQEFSMKKGELVVGQIARIDDGTAIVNLGKQEAILPRSEQIPGETHHVGERIKAVILEVRKQGQRVKIVLSRTHPDFVRALFTEEIPEIEERIIDIKAIAREAGYRTKVAVVSIDQKVDCVGACVGVRGSRIKNITDELNGERIDIVRWNESLQILIPNALQPAQISEVFTYPRLGRAIVLVTDDQLSLAIGRRGQNVRLASKLVGWDIEILTHDELAETLERAERWFGQLPHASPELTTALIEEGFLSYNDISLIDAQELAEFTGLTLEQAEDVVLYAEEYAEEMERSVDEERRAATEAAEQQAYASAGAEETVSVESAGGESQLPAPASASLEVSLDGQQSAPATVSADTADDSVTSEETPSYAEETPALPGEEAGQEGEYAVGETATPPSVAEADEQTFAEAADSLLSAADSARTQASDAEIGGPSPGSDGDSGGETGPPVSSEFHLPEPVTSRKEAEAPPAS</sequence>
<keyword evidence="4 7" id="KW-0694">RNA-binding</keyword>
<feature type="compositionally biased region" description="Low complexity" evidence="8">
    <location>
        <begin position="508"/>
        <end position="519"/>
    </location>
</feature>
<evidence type="ECO:0000256" key="8">
    <source>
        <dbReference type="SAM" id="MobiDB-lite"/>
    </source>
</evidence>
<dbReference type="GO" id="GO:0000166">
    <property type="term" value="F:nucleotide binding"/>
    <property type="evidence" value="ECO:0007669"/>
    <property type="project" value="InterPro"/>
</dbReference>
<keyword evidence="1 7" id="KW-0806">Transcription termination</keyword>
<organism evidence="10 11">
    <name type="scientific">Thermogemmata fonticola</name>
    <dbReference type="NCBI Taxonomy" id="2755323"/>
    <lineage>
        <taxon>Bacteria</taxon>
        <taxon>Pseudomonadati</taxon>
        <taxon>Planctomycetota</taxon>
        <taxon>Planctomycetia</taxon>
        <taxon>Gemmatales</taxon>
        <taxon>Gemmataceae</taxon>
        <taxon>Thermogemmata</taxon>
    </lineage>
</organism>
<dbReference type="Gene3D" id="2.40.50.140">
    <property type="entry name" value="Nucleic acid-binding proteins"/>
    <property type="match status" value="1"/>
</dbReference>
<comment type="function">
    <text evidence="7">Participates in both transcription termination and antitermination.</text>
</comment>
<dbReference type="PROSITE" id="PS50126">
    <property type="entry name" value="S1"/>
    <property type="match status" value="1"/>
</dbReference>
<keyword evidence="6 7" id="KW-0804">Transcription</keyword>
<dbReference type="Gene3D" id="3.30.1480.10">
    <property type="entry name" value="NusA, N-terminal domain"/>
    <property type="match status" value="1"/>
</dbReference>
<dbReference type="CDD" id="cd02134">
    <property type="entry name" value="KH-II_NusA_rpt1"/>
    <property type="match status" value="1"/>
</dbReference>
<protein>
    <recommendedName>
        <fullName evidence="7">Transcription termination/antitermination protein NusA</fullName>
    </recommendedName>
</protein>
<gene>
    <name evidence="7 10" type="primary">nusA</name>
    <name evidence="10" type="ORF">H0921_08790</name>
</gene>
<feature type="compositionally biased region" description="Basic and acidic residues" evidence="8">
    <location>
        <begin position="391"/>
        <end position="400"/>
    </location>
</feature>